<comment type="catalytic activity">
    <reaction evidence="8 9">
        <text>hydroxymethylbilane = uroporphyrinogen III + H2O</text>
        <dbReference type="Rhea" id="RHEA:18965"/>
        <dbReference type="ChEBI" id="CHEBI:15377"/>
        <dbReference type="ChEBI" id="CHEBI:57308"/>
        <dbReference type="ChEBI" id="CHEBI:57845"/>
        <dbReference type="EC" id="4.2.1.75"/>
    </reaction>
</comment>
<keyword evidence="4 9" id="KW-0456">Lyase</keyword>
<dbReference type="InterPro" id="IPR036108">
    <property type="entry name" value="4pyrrol_syn_uPrphyn_synt_sf"/>
</dbReference>
<evidence type="ECO:0000256" key="3">
    <source>
        <dbReference type="ARBA" id="ARBA00013109"/>
    </source>
</evidence>
<evidence type="ECO:0000259" key="10">
    <source>
        <dbReference type="Pfam" id="PF02602"/>
    </source>
</evidence>
<gene>
    <name evidence="11" type="ORF">HELGO_WM35063</name>
</gene>
<dbReference type="UniPathway" id="UPA00251">
    <property type="reaction ID" value="UER00320"/>
</dbReference>
<dbReference type="SUPFAM" id="SSF69618">
    <property type="entry name" value="HemD-like"/>
    <property type="match status" value="1"/>
</dbReference>
<proteinExistence type="inferred from homology"/>
<dbReference type="PANTHER" id="PTHR38042">
    <property type="entry name" value="UROPORPHYRINOGEN-III SYNTHASE, CHLOROPLASTIC"/>
    <property type="match status" value="1"/>
</dbReference>
<organism evidence="11">
    <name type="scientific">uncultured Sulfurovum sp</name>
    <dbReference type="NCBI Taxonomy" id="269237"/>
    <lineage>
        <taxon>Bacteria</taxon>
        <taxon>Pseudomonadati</taxon>
        <taxon>Campylobacterota</taxon>
        <taxon>Epsilonproteobacteria</taxon>
        <taxon>Campylobacterales</taxon>
        <taxon>Sulfurovaceae</taxon>
        <taxon>Sulfurovum</taxon>
        <taxon>environmental samples</taxon>
    </lineage>
</organism>
<accession>A0A6S6SWX3</accession>
<dbReference type="EMBL" id="CACVAZ010000043">
    <property type="protein sequence ID" value="CAA6807798.1"/>
    <property type="molecule type" value="Genomic_DNA"/>
</dbReference>
<evidence type="ECO:0000256" key="5">
    <source>
        <dbReference type="ARBA" id="ARBA00023244"/>
    </source>
</evidence>
<comment type="function">
    <text evidence="6 9">Catalyzes cyclization of the linear tetrapyrrole, hydroxymethylbilane, to the macrocyclic uroporphyrinogen III.</text>
</comment>
<dbReference type="InterPro" id="IPR003754">
    <property type="entry name" value="4pyrrol_synth_uPrphyn_synth"/>
</dbReference>
<dbReference type="PANTHER" id="PTHR38042:SF1">
    <property type="entry name" value="UROPORPHYRINOGEN-III SYNTHASE, CHLOROPLASTIC"/>
    <property type="match status" value="1"/>
</dbReference>
<dbReference type="Gene3D" id="3.40.50.10090">
    <property type="match status" value="2"/>
</dbReference>
<dbReference type="InterPro" id="IPR039793">
    <property type="entry name" value="UROS/Hem4"/>
</dbReference>
<name>A0A6S6SWX3_9BACT</name>
<dbReference type="CDD" id="cd06578">
    <property type="entry name" value="HemD"/>
    <property type="match status" value="1"/>
</dbReference>
<keyword evidence="5 9" id="KW-0627">Porphyrin biosynthesis</keyword>
<evidence type="ECO:0000256" key="4">
    <source>
        <dbReference type="ARBA" id="ARBA00023239"/>
    </source>
</evidence>
<evidence type="ECO:0000256" key="2">
    <source>
        <dbReference type="ARBA" id="ARBA00008133"/>
    </source>
</evidence>
<evidence type="ECO:0000256" key="9">
    <source>
        <dbReference type="RuleBase" id="RU366031"/>
    </source>
</evidence>
<evidence type="ECO:0000256" key="1">
    <source>
        <dbReference type="ARBA" id="ARBA00004772"/>
    </source>
</evidence>
<dbReference type="Pfam" id="PF02602">
    <property type="entry name" value="HEM4"/>
    <property type="match status" value="1"/>
</dbReference>
<dbReference type="AlphaFoldDB" id="A0A6S6SWX3"/>
<dbReference type="EC" id="4.2.1.75" evidence="3 9"/>
<sequence length="317" mass="37016">MNIQTKSTNILYAMLLFKKEKIMLINEFIDSLNLIYYEYDSKKNILINDTNYSNRFSEMEFFKITYHLSKNHIPFDVSKNKSISFSKQHFNLKEYLSILIQNVKNKNKNIFLLNDKKVKWAKNIPLFKIVPIEKKINLTQYDAIILTSKNAIETIDAMNKDWKKIPSYVISQQTAKLVKEFNGTLAFVSKTKHGDTFAHEITNALKGKKVLYLRGKEVVSNLMSILERNNIDCEDEIIYENRFNELVEKIKIPKKSKIIFTSPSTIKYFFKVFSWDDSYTAISIGKTTAQYFPKNIKPLIADNTSFQSCVDKALEIK</sequence>
<feature type="domain" description="Tetrapyrrole biosynthesis uroporphyrinogen III synthase" evidence="10">
    <location>
        <begin position="124"/>
        <end position="310"/>
    </location>
</feature>
<dbReference type="GO" id="GO:0006782">
    <property type="term" value="P:protoporphyrinogen IX biosynthetic process"/>
    <property type="evidence" value="ECO:0007669"/>
    <property type="project" value="UniProtKB-UniRule"/>
</dbReference>
<comment type="similarity">
    <text evidence="2 9">Belongs to the uroporphyrinogen-III synthase family.</text>
</comment>
<reference evidence="11" key="1">
    <citation type="submission" date="2020-01" db="EMBL/GenBank/DDBJ databases">
        <authorList>
            <person name="Meier V. D."/>
            <person name="Meier V D."/>
        </authorList>
    </citation>
    <scope>NUCLEOTIDE SEQUENCE</scope>
    <source>
        <strain evidence="11">HLG_WM_MAG_02</strain>
    </source>
</reference>
<dbReference type="GO" id="GO:0006780">
    <property type="term" value="P:uroporphyrinogen III biosynthetic process"/>
    <property type="evidence" value="ECO:0007669"/>
    <property type="project" value="UniProtKB-UniRule"/>
</dbReference>
<evidence type="ECO:0000256" key="7">
    <source>
        <dbReference type="ARBA" id="ARBA00040167"/>
    </source>
</evidence>
<protein>
    <recommendedName>
        <fullName evidence="7 9">Uroporphyrinogen-III synthase</fullName>
        <ecNumber evidence="3 9">4.2.1.75</ecNumber>
    </recommendedName>
</protein>
<evidence type="ECO:0000256" key="6">
    <source>
        <dbReference type="ARBA" id="ARBA00037589"/>
    </source>
</evidence>
<dbReference type="GO" id="GO:0004852">
    <property type="term" value="F:uroporphyrinogen-III synthase activity"/>
    <property type="evidence" value="ECO:0007669"/>
    <property type="project" value="UniProtKB-UniRule"/>
</dbReference>
<evidence type="ECO:0000313" key="11">
    <source>
        <dbReference type="EMBL" id="CAA6807798.1"/>
    </source>
</evidence>
<evidence type="ECO:0000256" key="8">
    <source>
        <dbReference type="ARBA" id="ARBA00048617"/>
    </source>
</evidence>
<comment type="pathway">
    <text evidence="1 9">Porphyrin-containing compound metabolism; protoporphyrin-IX biosynthesis; coproporphyrinogen-III from 5-aminolevulinate: step 3/4.</text>
</comment>